<dbReference type="PANTHER" id="PTHR15555">
    <property type="entry name" value="ZINC FINGER HIT DOMAIN CONTAINING PROTEIN 2 PROTEIN FON -RELATED"/>
    <property type="match status" value="1"/>
</dbReference>
<dbReference type="InterPro" id="IPR007009">
    <property type="entry name" value="Shq1_C"/>
</dbReference>
<dbReference type="PANTHER" id="PTHR15555:SF0">
    <property type="entry name" value="ZINC FINGER HIT DOMAIN-CONTAINING PROTEIN 2"/>
    <property type="match status" value="1"/>
</dbReference>
<dbReference type="GO" id="GO:0008270">
    <property type="term" value="F:zinc ion binding"/>
    <property type="evidence" value="ECO:0007669"/>
    <property type="project" value="UniProtKB-UniRule"/>
</dbReference>
<dbReference type="Proteomes" id="UP001497516">
    <property type="component" value="Chromosome 5"/>
</dbReference>
<dbReference type="Pfam" id="PF04925">
    <property type="entry name" value="SHQ1"/>
    <property type="match status" value="1"/>
</dbReference>
<organism evidence="4 5">
    <name type="scientific">Linum trigynum</name>
    <dbReference type="NCBI Taxonomy" id="586398"/>
    <lineage>
        <taxon>Eukaryota</taxon>
        <taxon>Viridiplantae</taxon>
        <taxon>Streptophyta</taxon>
        <taxon>Embryophyta</taxon>
        <taxon>Tracheophyta</taxon>
        <taxon>Spermatophyta</taxon>
        <taxon>Magnoliopsida</taxon>
        <taxon>eudicotyledons</taxon>
        <taxon>Gunneridae</taxon>
        <taxon>Pentapetalae</taxon>
        <taxon>rosids</taxon>
        <taxon>fabids</taxon>
        <taxon>Malpighiales</taxon>
        <taxon>Linaceae</taxon>
        <taxon>Linum</taxon>
    </lineage>
</organism>
<dbReference type="PROSITE" id="PS51083">
    <property type="entry name" value="ZF_HIT"/>
    <property type="match status" value="1"/>
</dbReference>
<evidence type="ECO:0000259" key="3">
    <source>
        <dbReference type="PROSITE" id="PS51083"/>
    </source>
</evidence>
<evidence type="ECO:0000313" key="5">
    <source>
        <dbReference type="Proteomes" id="UP001497516"/>
    </source>
</evidence>
<feature type="domain" description="HIT-type" evidence="3">
    <location>
        <begin position="26"/>
        <end position="58"/>
    </location>
</feature>
<keyword evidence="5" id="KW-1185">Reference proteome</keyword>
<evidence type="ECO:0000313" key="4">
    <source>
        <dbReference type="EMBL" id="CAL1386596.1"/>
    </source>
</evidence>
<protein>
    <recommendedName>
        <fullName evidence="3">HIT-type domain-containing protein</fullName>
    </recommendedName>
</protein>
<keyword evidence="1" id="KW-0863">Zinc-finger</keyword>
<dbReference type="EMBL" id="OZ034818">
    <property type="protein sequence ID" value="CAL1386596.1"/>
    <property type="molecule type" value="Genomic_DNA"/>
</dbReference>
<evidence type="ECO:0000256" key="1">
    <source>
        <dbReference type="PROSITE-ProRule" id="PRU00453"/>
    </source>
</evidence>
<dbReference type="SUPFAM" id="SSF144232">
    <property type="entry name" value="HIT/MYND zinc finger-like"/>
    <property type="match status" value="1"/>
</dbReference>
<dbReference type="Gene3D" id="3.30.60.190">
    <property type="match status" value="1"/>
</dbReference>
<feature type="region of interest" description="Disordered" evidence="2">
    <location>
        <begin position="179"/>
        <end position="205"/>
    </location>
</feature>
<dbReference type="AlphaFoldDB" id="A0AAV2EKU2"/>
<keyword evidence="1" id="KW-0479">Metal-binding</keyword>
<gene>
    <name evidence="4" type="ORF">LTRI10_LOCUS27634</name>
</gene>
<dbReference type="CDD" id="cd23024">
    <property type="entry name" value="zf-HIT_ZNHIT2-3"/>
    <property type="match status" value="1"/>
</dbReference>
<keyword evidence="1" id="KW-0862">Zinc</keyword>
<dbReference type="Pfam" id="PF04438">
    <property type="entry name" value="zf-HIT"/>
    <property type="match status" value="1"/>
</dbReference>
<sequence>MEQPVITSEEGASNASLLNPPCRIICHVCQKQFSQYTCPRCNSRYCSLQCYKSHSVRCTESFMRENVVEELKHLKPGDDSRRRMVDILKRFHSEEEEMGSIDEDEDSFLSEQTIEKMVSGGQITLDDLSVEEKKRFERALASGELSKFFKPWDPWWLKPSARAISLSKQGTQLVQPITDMDHEPSSSLQDNGAQDESSIDIPPGPQTPLPPLAKLITTEPSPLLAIHLVDIIYSYCFTLRLYNGDWNSDAMGSVTVLLSVSQVLGQASQPENVMEALSYCLEQACSPEYKHIGGSRFGLSIIEDVITLLSLGRGALICMLADLERLIRAGVKELKAERRRNSSSEIRSKLKPAERKVYFIMCWVNEQPDEAWSSLATIVRTEQASVLDCCNGGHKLVKKSKDKTGGKAFIEEIV</sequence>
<evidence type="ECO:0000256" key="2">
    <source>
        <dbReference type="SAM" id="MobiDB-lite"/>
    </source>
</evidence>
<dbReference type="InterPro" id="IPR039646">
    <property type="entry name" value="ZNHIT2"/>
</dbReference>
<name>A0AAV2EKU2_9ROSI</name>
<proteinExistence type="predicted"/>
<dbReference type="InterPro" id="IPR007529">
    <property type="entry name" value="Znf_HIT"/>
</dbReference>
<accession>A0AAV2EKU2</accession>
<reference evidence="4 5" key="1">
    <citation type="submission" date="2024-04" db="EMBL/GenBank/DDBJ databases">
        <authorList>
            <person name="Fracassetti M."/>
        </authorList>
    </citation>
    <scope>NUCLEOTIDE SEQUENCE [LARGE SCALE GENOMIC DNA]</scope>
</reference>
<feature type="compositionally biased region" description="Polar residues" evidence="2">
    <location>
        <begin position="185"/>
        <end position="196"/>
    </location>
</feature>